<comment type="caution">
    <text evidence="2">The sequence shown here is derived from an EMBL/GenBank/DDBJ whole genome shotgun (WGS) entry which is preliminary data.</text>
</comment>
<organism evidence="2 3">
    <name type="scientific">Triplophysa tibetana</name>
    <dbReference type="NCBI Taxonomy" id="1572043"/>
    <lineage>
        <taxon>Eukaryota</taxon>
        <taxon>Metazoa</taxon>
        <taxon>Chordata</taxon>
        <taxon>Craniata</taxon>
        <taxon>Vertebrata</taxon>
        <taxon>Euteleostomi</taxon>
        <taxon>Actinopterygii</taxon>
        <taxon>Neopterygii</taxon>
        <taxon>Teleostei</taxon>
        <taxon>Ostariophysi</taxon>
        <taxon>Cypriniformes</taxon>
        <taxon>Nemacheilidae</taxon>
        <taxon>Triplophysa</taxon>
    </lineage>
</organism>
<proteinExistence type="predicted"/>
<name>A0A5A9NBP5_9TELE</name>
<evidence type="ECO:0000256" key="1">
    <source>
        <dbReference type="SAM" id="MobiDB-lite"/>
    </source>
</evidence>
<feature type="compositionally biased region" description="Polar residues" evidence="1">
    <location>
        <begin position="110"/>
        <end position="121"/>
    </location>
</feature>
<reference evidence="2 3" key="1">
    <citation type="journal article" date="2019" name="Mol. Ecol. Resour.">
        <title>Chromosome-level genome assembly of Triplophysa tibetana, a fish adapted to the harsh high-altitude environment of the Tibetan Plateau.</title>
        <authorList>
            <person name="Yang X."/>
            <person name="Liu H."/>
            <person name="Ma Z."/>
            <person name="Zou Y."/>
            <person name="Zou M."/>
            <person name="Mao Y."/>
            <person name="Li X."/>
            <person name="Wang H."/>
            <person name="Chen T."/>
            <person name="Wang W."/>
            <person name="Yang R."/>
        </authorList>
    </citation>
    <scope>NUCLEOTIDE SEQUENCE [LARGE SCALE GENOMIC DNA]</scope>
    <source>
        <strain evidence="2">TTIB1903HZAU</strain>
        <tissue evidence="2">Muscle</tissue>
    </source>
</reference>
<dbReference type="AlphaFoldDB" id="A0A5A9NBP5"/>
<evidence type="ECO:0000313" key="3">
    <source>
        <dbReference type="Proteomes" id="UP000324632"/>
    </source>
</evidence>
<evidence type="ECO:0000313" key="2">
    <source>
        <dbReference type="EMBL" id="KAA0706209.1"/>
    </source>
</evidence>
<feature type="region of interest" description="Disordered" evidence="1">
    <location>
        <begin position="75"/>
        <end position="121"/>
    </location>
</feature>
<dbReference type="EMBL" id="SOYY01000021">
    <property type="protein sequence ID" value="KAA0706209.1"/>
    <property type="molecule type" value="Genomic_DNA"/>
</dbReference>
<keyword evidence="3" id="KW-1185">Reference proteome</keyword>
<gene>
    <name evidence="2" type="ORF">E1301_Tti019728</name>
</gene>
<accession>A0A5A9NBP5</accession>
<sequence>MTDVLPKTNMNEPPQWKYKLYKLEISESFVLFNYEDVTPIEKSRDQRLNRDCDVWRMKLGGKMLSVRADWMSMLSQSERSSGERDRESIKEKDVKLRAPRGPPENRLHPSQESNSHSSPVTMETSRYFQEDTATAVDGRVAVLSDTFVQRNPLCRLVWKYNSIKELNEGIKLEESLFLNKVLKLLEEIISAVITKNEKKYAIFPVCFKDFSLEKNTTNLIRIQKSVCGHRETLRKRFSRTWMFPAGQMSSQDQIAVALVGNRYSDIRKGAILSSGSDQTLSVSQSDERRLAVIKPVLSARAARGRNYHRLASDCLCQHRCFRVTLALHNLRYH</sequence>
<protein>
    <submittedName>
        <fullName evidence="2">Uncharacterized protein</fullName>
    </submittedName>
</protein>
<dbReference type="Proteomes" id="UP000324632">
    <property type="component" value="Chromosome 21"/>
</dbReference>
<feature type="compositionally biased region" description="Basic and acidic residues" evidence="1">
    <location>
        <begin position="80"/>
        <end position="96"/>
    </location>
</feature>